<dbReference type="EMBL" id="CAXAMM010043606">
    <property type="protein sequence ID" value="CAK9110887.1"/>
    <property type="molecule type" value="Genomic_DNA"/>
</dbReference>
<evidence type="ECO:0000313" key="2">
    <source>
        <dbReference type="Proteomes" id="UP001642464"/>
    </source>
</evidence>
<gene>
    <name evidence="1" type="ORF">SCF082_LOCUS51495</name>
</gene>
<dbReference type="Gene3D" id="3.90.180.10">
    <property type="entry name" value="Medium-chain alcohol dehydrogenases, catalytic domain"/>
    <property type="match status" value="1"/>
</dbReference>
<proteinExistence type="predicted"/>
<comment type="caution">
    <text evidence="1">The sequence shown here is derived from an EMBL/GenBank/DDBJ whole genome shotgun (WGS) entry which is preliminary data.</text>
</comment>
<sequence length="116" mass="13327">MNTRVQAETHPHGSTNSAPLVACEAFKHWWHAFRIMYDMQAHAWSSSIFRSKPAWTYHIGLEAKHLERLLQLVERNELRVVLDSLHAFDASSVQKAFEIQKSRHAHGKVAIRVSDA</sequence>
<organism evidence="1 2">
    <name type="scientific">Durusdinium trenchii</name>
    <dbReference type="NCBI Taxonomy" id="1381693"/>
    <lineage>
        <taxon>Eukaryota</taxon>
        <taxon>Sar</taxon>
        <taxon>Alveolata</taxon>
        <taxon>Dinophyceae</taxon>
        <taxon>Suessiales</taxon>
        <taxon>Symbiodiniaceae</taxon>
        <taxon>Durusdinium</taxon>
    </lineage>
</organism>
<dbReference type="Proteomes" id="UP001642464">
    <property type="component" value="Unassembled WGS sequence"/>
</dbReference>
<dbReference type="Gene3D" id="3.40.50.720">
    <property type="entry name" value="NAD(P)-binding Rossmann-like Domain"/>
    <property type="match status" value="1"/>
</dbReference>
<evidence type="ECO:0000313" key="1">
    <source>
        <dbReference type="EMBL" id="CAK9110887.1"/>
    </source>
</evidence>
<dbReference type="Pfam" id="PF13602">
    <property type="entry name" value="ADH_zinc_N_2"/>
    <property type="match status" value="1"/>
</dbReference>
<name>A0ABP0SER9_9DINO</name>
<protein>
    <submittedName>
        <fullName evidence="1">2-methylene-furan-3-one reductase</fullName>
    </submittedName>
</protein>
<keyword evidence="2" id="KW-1185">Reference proteome</keyword>
<reference evidence="1 2" key="1">
    <citation type="submission" date="2024-02" db="EMBL/GenBank/DDBJ databases">
        <authorList>
            <person name="Chen Y."/>
            <person name="Shah S."/>
            <person name="Dougan E. K."/>
            <person name="Thang M."/>
            <person name="Chan C."/>
        </authorList>
    </citation>
    <scope>NUCLEOTIDE SEQUENCE [LARGE SCALE GENOMIC DNA]</scope>
</reference>
<accession>A0ABP0SER9</accession>